<feature type="compositionally biased region" description="Acidic residues" evidence="1">
    <location>
        <begin position="45"/>
        <end position="54"/>
    </location>
</feature>
<sequence length="174" mass="19461">MDYTRSCRSVRRARSKSSDHRQEELRLRSGEGEREREREKKERKEEEEEEEDGAEERRASTKPTAVSRCYRGKDPIKAPNAPDPGAEPLTFPVRLELCLVTRSIAVGKEITTETATDALLLAMSNVNLEESGEEEDDNDDEEEEEEEEEDGGGGDDDDETGRGGSSAYTDLCDG</sequence>
<dbReference type="Proteomes" id="UP000438429">
    <property type="component" value="Unassembled WGS sequence"/>
</dbReference>
<accession>A0A6A4SIH9</accession>
<organism evidence="2 3">
    <name type="scientific">Scophthalmus maximus</name>
    <name type="common">Turbot</name>
    <name type="synonym">Psetta maxima</name>
    <dbReference type="NCBI Taxonomy" id="52904"/>
    <lineage>
        <taxon>Eukaryota</taxon>
        <taxon>Metazoa</taxon>
        <taxon>Chordata</taxon>
        <taxon>Craniata</taxon>
        <taxon>Vertebrata</taxon>
        <taxon>Euteleostomi</taxon>
        <taxon>Actinopterygii</taxon>
        <taxon>Neopterygii</taxon>
        <taxon>Teleostei</taxon>
        <taxon>Neoteleostei</taxon>
        <taxon>Acanthomorphata</taxon>
        <taxon>Carangaria</taxon>
        <taxon>Pleuronectiformes</taxon>
        <taxon>Pleuronectoidei</taxon>
        <taxon>Scophthalmidae</taxon>
        <taxon>Scophthalmus</taxon>
    </lineage>
</organism>
<evidence type="ECO:0000313" key="2">
    <source>
        <dbReference type="EMBL" id="KAF0032319.1"/>
    </source>
</evidence>
<feature type="region of interest" description="Disordered" evidence="1">
    <location>
        <begin position="1"/>
        <end position="89"/>
    </location>
</feature>
<name>A0A6A4SIH9_SCOMX</name>
<proteinExistence type="predicted"/>
<reference evidence="2 3" key="1">
    <citation type="submission" date="2019-06" db="EMBL/GenBank/DDBJ databases">
        <title>Draft genomes of female and male turbot (Scophthalmus maximus).</title>
        <authorList>
            <person name="Xu H."/>
            <person name="Xu X.-W."/>
            <person name="Shao C."/>
            <person name="Chen S."/>
        </authorList>
    </citation>
    <scope>NUCLEOTIDE SEQUENCE [LARGE SCALE GENOMIC DNA]</scope>
    <source>
        <strain evidence="2">Ysfricsl-2016a</strain>
        <tissue evidence="2">Blood</tissue>
    </source>
</reference>
<dbReference type="EMBL" id="VEVO01000013">
    <property type="protein sequence ID" value="KAF0032319.1"/>
    <property type="molecule type" value="Genomic_DNA"/>
</dbReference>
<evidence type="ECO:0000313" key="3">
    <source>
        <dbReference type="Proteomes" id="UP000438429"/>
    </source>
</evidence>
<protein>
    <submittedName>
        <fullName evidence="2">Uncharacterized protein</fullName>
    </submittedName>
</protein>
<dbReference type="AlphaFoldDB" id="A0A6A4SIH9"/>
<feature type="compositionally biased region" description="Acidic residues" evidence="1">
    <location>
        <begin position="130"/>
        <end position="159"/>
    </location>
</feature>
<feature type="compositionally biased region" description="Basic and acidic residues" evidence="1">
    <location>
        <begin position="16"/>
        <end position="44"/>
    </location>
</feature>
<comment type="caution">
    <text evidence="2">The sequence shown here is derived from an EMBL/GenBank/DDBJ whole genome shotgun (WGS) entry which is preliminary data.</text>
</comment>
<evidence type="ECO:0000256" key="1">
    <source>
        <dbReference type="SAM" id="MobiDB-lite"/>
    </source>
</evidence>
<feature type="region of interest" description="Disordered" evidence="1">
    <location>
        <begin position="122"/>
        <end position="174"/>
    </location>
</feature>
<gene>
    <name evidence="2" type="ORF">F2P81_014609</name>
</gene>